<gene>
    <name evidence="4" type="ORF">Sxan_20800</name>
</gene>
<evidence type="ECO:0000259" key="3">
    <source>
        <dbReference type="PROSITE" id="PS50837"/>
    </source>
</evidence>
<keyword evidence="5" id="KW-1185">Reference proteome</keyword>
<name>A0A919GXY0_9ACTN</name>
<dbReference type="Pfam" id="PF05729">
    <property type="entry name" value="NACHT"/>
    <property type="match status" value="1"/>
</dbReference>
<feature type="domain" description="NACHT" evidence="3">
    <location>
        <begin position="251"/>
        <end position="588"/>
    </location>
</feature>
<dbReference type="PROSITE" id="PS50837">
    <property type="entry name" value="NACHT"/>
    <property type="match status" value="1"/>
</dbReference>
<dbReference type="RefSeq" id="WP_031147978.1">
    <property type="nucleotide sequence ID" value="NZ_BNEE01000004.1"/>
</dbReference>
<evidence type="ECO:0000256" key="2">
    <source>
        <dbReference type="ARBA" id="ARBA00022840"/>
    </source>
</evidence>
<dbReference type="InterPro" id="IPR027417">
    <property type="entry name" value="P-loop_NTPase"/>
</dbReference>
<proteinExistence type="predicted"/>
<dbReference type="GO" id="GO:0005524">
    <property type="term" value="F:ATP binding"/>
    <property type="evidence" value="ECO:0007669"/>
    <property type="project" value="UniProtKB-KW"/>
</dbReference>
<organism evidence="4 5">
    <name type="scientific">Streptomyces xanthophaeus</name>
    <dbReference type="NCBI Taxonomy" id="67385"/>
    <lineage>
        <taxon>Bacteria</taxon>
        <taxon>Bacillati</taxon>
        <taxon>Actinomycetota</taxon>
        <taxon>Actinomycetes</taxon>
        <taxon>Kitasatosporales</taxon>
        <taxon>Streptomycetaceae</taxon>
        <taxon>Streptomyces</taxon>
    </lineage>
</organism>
<dbReference type="Proteomes" id="UP000600026">
    <property type="component" value="Unassembled WGS sequence"/>
</dbReference>
<sequence length="1034" mass="112322">MTGFETVLLRVAGTAAGALLKSLLARAPGAGLAADPARPAPRWRRPAELGDAEVRRLAEVLAARLGEATARLRLPEHERAAAVDAVGDAFAALGTLDAETLFAADLDPDALAAALPAPPPGLSPAAEALYARLTRLCCAHAVEYATTLPGFGARADVELVRRTGALTRSLERLQDRPDGSAHAFEERYAEYVARTHGRLQLFGLTLSRSRQEWPLDVAYISLAVSGEQIVPGEAGMHLTSMKAEQALGASRRMLLRGPAGSGKSTLVQWLALNAARRTFGPELRAWNGCVPFVLRLRSFTAAASLPLPEEFLRASGVPLTAPAGWAEQLMSEGRAVVLVDGVDEVPQRLRMRTESWLRSLISAFPKARYVVTTRSSAVPEGWLAHQDFTPHSLLPMERGDVRAFVSHWHASAREECGSPAELARLDAYETSLLEAVGTRRDLGQLATNPLMCALLCALNQDRRMQLPRARKELYDAALDMLLVRRDTEREISGVEGVYLTRDEQILLLQRLAYWLIRNGQVEAARDEAVEMVAEWMDAMPQVRAQGSAGQVFMHLLIRSGLLREPVPGAVNFVHRTFQDYLGAKAAVEERDFGVLVQHAHDDTWEDVIRMSVGHARPAERARLLRGLLRRADRVKRDHSRLVLLAASCLEHAPELEPGVRADIEHRTAALLPPRSVEQADELAKVGELVLELLPEPADLTEDEAAATVRTAALVGGVRALELITGFRDDGRFLVCHELSTGWRRFKGSDYVDAVLSHASLGELAFLEVSSAEQLALLPRVPHLSRVRLEGDRGIPQEVLTHPDLEMLYLSQNNGLSDLSALSALPRLTLLGFDDCRVTDLDGIRGLALRTLYLYRIPDGLDLSPVAGMASLDHLGLDFAPGIARVADLPVARSATALGFYRRAHRVSLAGLEEWTALNWLTVSGDDQAAELGRLAPAPPLGTLQLLDVSALDPGSLVRHQGLTDLFLSGSTLTGGLEPLRELPRLGRLGLNQCGPSVDITPLAGLPDLRIEVSGGTRAVGGELFPPGRIRFSRS</sequence>
<dbReference type="InterPro" id="IPR001611">
    <property type="entry name" value="Leu-rich_rpt"/>
</dbReference>
<dbReference type="Gene3D" id="3.40.50.300">
    <property type="entry name" value="P-loop containing nucleotide triphosphate hydrolases"/>
    <property type="match status" value="1"/>
</dbReference>
<dbReference type="AlphaFoldDB" id="A0A919GXY0"/>
<dbReference type="PANTHER" id="PTHR46844">
    <property type="entry name" value="SLR5058 PROTEIN"/>
    <property type="match status" value="1"/>
</dbReference>
<dbReference type="InterPro" id="IPR054547">
    <property type="entry name" value="NNH1"/>
</dbReference>
<dbReference type="SUPFAM" id="SSF52540">
    <property type="entry name" value="P-loop containing nucleoside triphosphate hydrolases"/>
    <property type="match status" value="1"/>
</dbReference>
<dbReference type="InterPro" id="IPR032675">
    <property type="entry name" value="LRR_dom_sf"/>
</dbReference>
<protein>
    <submittedName>
        <fullName evidence="4">ATP-binding protein</fullName>
    </submittedName>
</protein>
<dbReference type="InterPro" id="IPR007111">
    <property type="entry name" value="NACHT_NTPase"/>
</dbReference>
<dbReference type="PROSITE" id="PS51450">
    <property type="entry name" value="LRR"/>
    <property type="match status" value="1"/>
</dbReference>
<dbReference type="OrthoDB" id="135105at2"/>
<dbReference type="EMBL" id="BNEE01000004">
    <property type="protein sequence ID" value="GHI84716.1"/>
    <property type="molecule type" value="Genomic_DNA"/>
</dbReference>
<dbReference type="PANTHER" id="PTHR46844:SF1">
    <property type="entry name" value="SLR5058 PROTEIN"/>
    <property type="match status" value="1"/>
</dbReference>
<keyword evidence="2 4" id="KW-0067">ATP-binding</keyword>
<keyword evidence="1" id="KW-0547">Nucleotide-binding</keyword>
<dbReference type="Pfam" id="PF22733">
    <property type="entry name" value="NNH1"/>
    <property type="match status" value="1"/>
</dbReference>
<evidence type="ECO:0000256" key="1">
    <source>
        <dbReference type="ARBA" id="ARBA00022741"/>
    </source>
</evidence>
<evidence type="ECO:0000313" key="4">
    <source>
        <dbReference type="EMBL" id="GHI84716.1"/>
    </source>
</evidence>
<dbReference type="SUPFAM" id="SSF52058">
    <property type="entry name" value="L domain-like"/>
    <property type="match status" value="1"/>
</dbReference>
<accession>A0A919GXY0</accession>
<evidence type="ECO:0000313" key="5">
    <source>
        <dbReference type="Proteomes" id="UP000600026"/>
    </source>
</evidence>
<reference evidence="4" key="1">
    <citation type="submission" date="2020-09" db="EMBL/GenBank/DDBJ databases">
        <title>Whole genome shotgun sequence of Streptomyces xanthophaeus NBRC 12829.</title>
        <authorList>
            <person name="Komaki H."/>
            <person name="Tamura T."/>
        </authorList>
    </citation>
    <scope>NUCLEOTIDE SEQUENCE</scope>
    <source>
        <strain evidence="4">NBRC 12829</strain>
    </source>
</reference>
<comment type="caution">
    <text evidence="4">The sequence shown here is derived from an EMBL/GenBank/DDBJ whole genome shotgun (WGS) entry which is preliminary data.</text>
</comment>
<dbReference type="Gene3D" id="3.80.10.10">
    <property type="entry name" value="Ribonuclease Inhibitor"/>
    <property type="match status" value="2"/>
</dbReference>